<comment type="caution">
    <text evidence="2">The sequence shown here is derived from an EMBL/GenBank/DDBJ whole genome shotgun (WGS) entry which is preliminary data.</text>
</comment>
<dbReference type="Gene3D" id="1.10.10.2910">
    <property type="match status" value="1"/>
</dbReference>
<name>A0A9D2FG45_9FIRM</name>
<dbReference type="InterPro" id="IPR052345">
    <property type="entry name" value="Rad_response_metalloprotease"/>
</dbReference>
<evidence type="ECO:0000259" key="1">
    <source>
        <dbReference type="Pfam" id="PF06114"/>
    </source>
</evidence>
<dbReference type="EMBL" id="DXBJ01000029">
    <property type="protein sequence ID" value="HIZ57858.1"/>
    <property type="molecule type" value="Genomic_DNA"/>
</dbReference>
<feature type="domain" description="IrrE N-terminal-like" evidence="1">
    <location>
        <begin position="26"/>
        <end position="152"/>
    </location>
</feature>
<dbReference type="Pfam" id="PF06114">
    <property type="entry name" value="Peptidase_M78"/>
    <property type="match status" value="1"/>
</dbReference>
<dbReference type="Proteomes" id="UP000824065">
    <property type="component" value="Unassembled WGS sequence"/>
</dbReference>
<evidence type="ECO:0000313" key="3">
    <source>
        <dbReference type="Proteomes" id="UP000824065"/>
    </source>
</evidence>
<evidence type="ECO:0000313" key="2">
    <source>
        <dbReference type="EMBL" id="HIZ57858.1"/>
    </source>
</evidence>
<organism evidence="2 3">
    <name type="scientific">Candidatus Faecalibacterium gallistercoris</name>
    <dbReference type="NCBI Taxonomy" id="2838579"/>
    <lineage>
        <taxon>Bacteria</taxon>
        <taxon>Bacillati</taxon>
        <taxon>Bacillota</taxon>
        <taxon>Clostridia</taxon>
        <taxon>Eubacteriales</taxon>
        <taxon>Oscillospiraceae</taxon>
        <taxon>Faecalibacterium</taxon>
    </lineage>
</organism>
<protein>
    <submittedName>
        <fullName evidence="2">ImmA/IrrE family metallo-endopeptidase</fullName>
    </submittedName>
</protein>
<gene>
    <name evidence="2" type="ORF">H9725_04660</name>
</gene>
<dbReference type="InterPro" id="IPR010359">
    <property type="entry name" value="IrrE_HExxH"/>
</dbReference>
<reference evidence="2" key="2">
    <citation type="submission" date="2021-04" db="EMBL/GenBank/DDBJ databases">
        <authorList>
            <person name="Gilroy R."/>
        </authorList>
    </citation>
    <scope>NUCLEOTIDE SEQUENCE</scope>
    <source>
        <strain evidence="2">ChiBcec16-3735</strain>
    </source>
</reference>
<dbReference type="PANTHER" id="PTHR43236">
    <property type="entry name" value="ANTITOXIN HIGA1"/>
    <property type="match status" value="1"/>
</dbReference>
<proteinExistence type="predicted"/>
<reference evidence="2" key="1">
    <citation type="journal article" date="2021" name="PeerJ">
        <title>Extensive microbial diversity within the chicken gut microbiome revealed by metagenomics and culture.</title>
        <authorList>
            <person name="Gilroy R."/>
            <person name="Ravi A."/>
            <person name="Getino M."/>
            <person name="Pursley I."/>
            <person name="Horton D.L."/>
            <person name="Alikhan N.F."/>
            <person name="Baker D."/>
            <person name="Gharbi K."/>
            <person name="Hall N."/>
            <person name="Watson M."/>
            <person name="Adriaenssens E.M."/>
            <person name="Foster-Nyarko E."/>
            <person name="Jarju S."/>
            <person name="Secka A."/>
            <person name="Antonio M."/>
            <person name="Oren A."/>
            <person name="Chaudhuri R.R."/>
            <person name="La Ragione R."/>
            <person name="Hildebrand F."/>
            <person name="Pallen M.J."/>
        </authorList>
    </citation>
    <scope>NUCLEOTIDE SEQUENCE</scope>
    <source>
        <strain evidence="2">ChiBcec16-3735</strain>
    </source>
</reference>
<accession>A0A9D2FG45</accession>
<sequence>MYSSAFQEALTFAQQVSKPHSPYDLCRTLGIDIISDKPLHKDGYLVCCDGRKLIFINSLIQNLHRRKFIVSHEIGHFLLHRDSLYCCDNILEIGTSSINTSRQEYEANKFASEYLMPQDELIPLIPSKSLRFLDISKIANYFDVSMTSAALRSVKLSKSEDEILICYDGQRLKWFSSADRTLNLDDIPSYCPIDLSTAPLCSDITGAWDSLYYGPVHQEIFQPFRNQKLVLLSGNRTSMEEAYYEL</sequence>
<dbReference type="PANTHER" id="PTHR43236:SF1">
    <property type="entry name" value="BLL7220 PROTEIN"/>
    <property type="match status" value="1"/>
</dbReference>
<dbReference type="AlphaFoldDB" id="A0A9D2FG45"/>